<reference evidence="2 3" key="1">
    <citation type="journal article" date="2019" name="Environ. Microbiol.">
        <title>Species interactions and distinct microbial communities in high Arctic permafrost affected cryosols are associated with the CH4 and CO2 gas fluxes.</title>
        <authorList>
            <person name="Altshuler I."/>
            <person name="Hamel J."/>
            <person name="Turney S."/>
            <person name="Magnuson E."/>
            <person name="Levesque R."/>
            <person name="Greer C."/>
            <person name="Whyte L.G."/>
        </authorList>
    </citation>
    <scope>NUCLEOTIDE SEQUENCE [LARGE SCALE GENOMIC DNA]</scope>
    <source>
        <strain evidence="2 3">S9.3B</strain>
    </source>
</reference>
<dbReference type="RefSeq" id="WP_140885734.1">
    <property type="nucleotide sequence ID" value="NZ_RCZP01000028.1"/>
</dbReference>
<dbReference type="EMBL" id="RCZP01000028">
    <property type="protein sequence ID" value="TPG49530.1"/>
    <property type="molecule type" value="Genomic_DNA"/>
</dbReference>
<dbReference type="AlphaFoldDB" id="A0A502FJ68"/>
<dbReference type="PANTHER" id="PTHR36151">
    <property type="entry name" value="BLR2777 PROTEIN"/>
    <property type="match status" value="1"/>
</dbReference>
<sequence>MPASGSPVPSPATLGRLVSRPIRGAIAAQVVALFNDRKRGETPVLRQADGLFGPDSVAWRVHGDVTSMMVGGVASLLLQMLHPAVLAGVWDHSNFRADMHGRLRRTARFIAVTTYGGREEAEAIIARVRRIHGHIRGVLPSGVPYEANDPALLAWVHVTETASFLDAWIRYGEPGMSVADQDRYFDEMAQVGLALGAGPVPRSRAEAMGLIRAMRPALLSDARTREVARVVLTQPAPNRVTEPLQQLTLQAGVDLLPPWARRMHGLPGGALSGPLVRAGTLGIARTLRWAFQREAPIPAPGGRTAEAGRAG</sequence>
<feature type="domain" description="ER-bound oxygenase mpaB/mpaB'/Rubber oxygenase catalytic" evidence="1">
    <location>
        <begin position="59"/>
        <end position="288"/>
    </location>
</feature>
<dbReference type="Pfam" id="PF09995">
    <property type="entry name" value="MPAB_Lcp_cat"/>
    <property type="match status" value="1"/>
</dbReference>
<dbReference type="InterPro" id="IPR018713">
    <property type="entry name" value="MPAB/Lcp_cat_dom"/>
</dbReference>
<dbReference type="OrthoDB" id="108890at2"/>
<accession>A0A502FJ68</accession>
<dbReference type="GO" id="GO:0016491">
    <property type="term" value="F:oxidoreductase activity"/>
    <property type="evidence" value="ECO:0007669"/>
    <property type="project" value="InterPro"/>
</dbReference>
<evidence type="ECO:0000313" key="3">
    <source>
        <dbReference type="Proteomes" id="UP000317078"/>
    </source>
</evidence>
<organism evidence="2 3">
    <name type="scientific">Muricoccus nepalensis</name>
    <dbReference type="NCBI Taxonomy" id="1854500"/>
    <lineage>
        <taxon>Bacteria</taxon>
        <taxon>Pseudomonadati</taxon>
        <taxon>Pseudomonadota</taxon>
        <taxon>Alphaproteobacteria</taxon>
        <taxon>Acetobacterales</taxon>
        <taxon>Roseomonadaceae</taxon>
        <taxon>Muricoccus</taxon>
    </lineage>
</organism>
<keyword evidence="3" id="KW-1185">Reference proteome</keyword>
<evidence type="ECO:0000313" key="2">
    <source>
        <dbReference type="EMBL" id="TPG49530.1"/>
    </source>
</evidence>
<proteinExistence type="predicted"/>
<comment type="caution">
    <text evidence="2">The sequence shown here is derived from an EMBL/GenBank/DDBJ whole genome shotgun (WGS) entry which is preliminary data.</text>
</comment>
<dbReference type="PANTHER" id="PTHR36151:SF3">
    <property type="entry name" value="ER-BOUND OXYGENASE MPAB_MPAB'_RUBBER OXYGENASE CATALYTIC DOMAIN-CONTAINING PROTEIN"/>
    <property type="match status" value="1"/>
</dbReference>
<gene>
    <name evidence="2" type="ORF">EAH89_21185</name>
</gene>
<dbReference type="Proteomes" id="UP000317078">
    <property type="component" value="Unassembled WGS sequence"/>
</dbReference>
<protein>
    <submittedName>
        <fullName evidence="2">DUF2236 domain-containing protein</fullName>
    </submittedName>
</protein>
<name>A0A502FJ68_9PROT</name>
<evidence type="ECO:0000259" key="1">
    <source>
        <dbReference type="Pfam" id="PF09995"/>
    </source>
</evidence>